<gene>
    <name evidence="1" type="ORF">MRB53_019233</name>
</gene>
<organism evidence="1 2">
    <name type="scientific">Persea americana</name>
    <name type="common">Avocado</name>
    <dbReference type="NCBI Taxonomy" id="3435"/>
    <lineage>
        <taxon>Eukaryota</taxon>
        <taxon>Viridiplantae</taxon>
        <taxon>Streptophyta</taxon>
        <taxon>Embryophyta</taxon>
        <taxon>Tracheophyta</taxon>
        <taxon>Spermatophyta</taxon>
        <taxon>Magnoliopsida</taxon>
        <taxon>Magnoliidae</taxon>
        <taxon>Laurales</taxon>
        <taxon>Lauraceae</taxon>
        <taxon>Persea</taxon>
    </lineage>
</organism>
<proteinExistence type="predicted"/>
<sequence length="706" mass="78990">MDSQIKAQNLASTILSSSTPPQISGACSAVESYLQKHVPDQTRTFFSIAFPALISKIFGYDDSAASQKPASSTGWIDQIHASNDPDLSGKLFNLLSPSGILLSSIFSVDRQSLVKYIFPVERLPEWVRFALQNERYCQVLADICPLFKGRLKEDPIQGSFQIQLNVFEYYVFWFAYYPVCRGSFERSDEVVVRKNRRFRLENWASSLASGGRGVGQKTECRLYLRLLYAYLRSFVPNNGLNAYQPYRSSLLHYSSGYDGSVLQQAEFLVYTLAHFWLVDNDFSPVPVNVCRSFGVPFYPLRAVLGEVLPTAGLGEVVKFFLRFLNSCLVDNKEGPALMESGGSPRWQSISGSASKPRPALSPFSCGGSVGSWNSVIQRPLYSSLVVHFLGFAHKFLHANTEMMIQMVLQLLNILTSSNELVDFLKKVDAAYHSKPAGSSPISDTSYRSISSIREQLQDWEDGLCESDADGSFLHENWNSDLRLFCEDEDGGHQLLQLFILRAQHEIRALSGENLSQNLQKLDSLKAQMSCLFGGSVGKPSNLMIPEPMQDQHGRDEVFTPKHPGVGKRTWADVKYKGDSMKRPISDGEVAWLARLLVRLSYWLNENLGLDQQGEGSSDPSPSGSFVEVSSDDTCHISGAKDALWVVLSSVGFWLVLFCHMVVNFMRKRRLRINLRGLASKKVVTIITAYVVFSVWKKVLGMCHILL</sequence>
<reference evidence="1 2" key="1">
    <citation type="journal article" date="2022" name="Hortic Res">
        <title>A haplotype resolved chromosomal level avocado genome allows analysis of novel avocado genes.</title>
        <authorList>
            <person name="Nath O."/>
            <person name="Fletcher S.J."/>
            <person name="Hayward A."/>
            <person name="Shaw L.M."/>
            <person name="Masouleh A.K."/>
            <person name="Furtado A."/>
            <person name="Henry R.J."/>
            <person name="Mitter N."/>
        </authorList>
    </citation>
    <scope>NUCLEOTIDE SEQUENCE [LARGE SCALE GENOMIC DNA]</scope>
    <source>
        <strain evidence="2">cv. Hass</strain>
    </source>
</reference>
<protein>
    <submittedName>
        <fullName evidence="1">Uncharacterized protein</fullName>
    </submittedName>
</protein>
<name>A0ACC2KYF9_PERAE</name>
<comment type="caution">
    <text evidence="1">The sequence shown here is derived from an EMBL/GenBank/DDBJ whole genome shotgun (WGS) entry which is preliminary data.</text>
</comment>
<accession>A0ACC2KYF9</accession>
<evidence type="ECO:0000313" key="1">
    <source>
        <dbReference type="EMBL" id="KAJ8625926.1"/>
    </source>
</evidence>
<dbReference type="Proteomes" id="UP001234297">
    <property type="component" value="Chromosome 6"/>
</dbReference>
<dbReference type="EMBL" id="CM056814">
    <property type="protein sequence ID" value="KAJ8625926.1"/>
    <property type="molecule type" value="Genomic_DNA"/>
</dbReference>
<evidence type="ECO:0000313" key="2">
    <source>
        <dbReference type="Proteomes" id="UP001234297"/>
    </source>
</evidence>
<keyword evidence="2" id="KW-1185">Reference proteome</keyword>